<keyword evidence="2" id="KW-0408">Iron</keyword>
<dbReference type="CDD" id="cd11029">
    <property type="entry name" value="CYP107-like"/>
    <property type="match status" value="1"/>
</dbReference>
<dbReference type="PANTHER" id="PTHR46696">
    <property type="entry name" value="P450, PUTATIVE (EUROFUNG)-RELATED"/>
    <property type="match status" value="1"/>
</dbReference>
<dbReference type="PANTHER" id="PTHR46696:SF1">
    <property type="entry name" value="CYTOCHROME P450 YJIB-RELATED"/>
    <property type="match status" value="1"/>
</dbReference>
<gene>
    <name evidence="3" type="ORF">GCM10010170_055960</name>
</gene>
<evidence type="ECO:0000313" key="3">
    <source>
        <dbReference type="EMBL" id="GAA2360847.1"/>
    </source>
</evidence>
<accession>A0ABP5TT05</accession>
<keyword evidence="2" id="KW-0503">Monooxygenase</keyword>
<evidence type="ECO:0000256" key="1">
    <source>
        <dbReference type="ARBA" id="ARBA00010617"/>
    </source>
</evidence>
<dbReference type="InterPro" id="IPR036396">
    <property type="entry name" value="Cyt_P450_sf"/>
</dbReference>
<evidence type="ECO:0000256" key="2">
    <source>
        <dbReference type="RuleBase" id="RU000461"/>
    </source>
</evidence>
<comment type="similarity">
    <text evidence="1 2">Belongs to the cytochrome P450 family.</text>
</comment>
<dbReference type="Proteomes" id="UP001501444">
    <property type="component" value="Unassembled WGS sequence"/>
</dbReference>
<dbReference type="PRINTS" id="PR00359">
    <property type="entry name" value="BP450"/>
</dbReference>
<dbReference type="EMBL" id="BAAARV010000049">
    <property type="protein sequence ID" value="GAA2360847.1"/>
    <property type="molecule type" value="Genomic_DNA"/>
</dbReference>
<keyword evidence="2" id="KW-0560">Oxidoreductase</keyword>
<keyword evidence="2" id="KW-0479">Metal-binding</keyword>
<keyword evidence="2" id="KW-0349">Heme</keyword>
<dbReference type="Gene3D" id="1.10.630.10">
    <property type="entry name" value="Cytochrome P450"/>
    <property type="match status" value="1"/>
</dbReference>
<name>A0ABP5TT05_9ACTN</name>
<dbReference type="SUPFAM" id="SSF48264">
    <property type="entry name" value="Cytochrome P450"/>
    <property type="match status" value="1"/>
</dbReference>
<dbReference type="PROSITE" id="PS00086">
    <property type="entry name" value="CYTOCHROME_P450"/>
    <property type="match status" value="1"/>
</dbReference>
<proteinExistence type="inferred from homology"/>
<keyword evidence="4" id="KW-1185">Reference proteome</keyword>
<sequence>MTSTTLFTQDFWNDPHPVYAALRQEAPVHPLTLPNGMQVWLVTRYADCKEALADPRLSKRQGAGDNARSLSAPTRSPLTHHLLAADPPDHTRLRRLVAKVFTARRVEQLRPRVAELSAALIEPLRGRDRADLVEAYAVHLPIQVICELLGVPIEDQADFRRWTSVLVSASAGGPGVPEAAASFVAYLLGLIGRKRADPAGDLLSALIATRDEGDRLSEDELTSMAFLLLLAGHETTVNLIGNGMYTLLTRPDAHRRLLADPSLIPAAVEEFLRLESPVETATSRTATEAVTYGGVTIPAGAMVAISLLSADRDPSRFPAPGEFDLDRPDNQHLAFGHGIHYCLGAPLARLEAQIAFADLLAAFPDMRLAVPPADVIWRPGTLIRGTTALPVLL</sequence>
<evidence type="ECO:0000313" key="4">
    <source>
        <dbReference type="Proteomes" id="UP001501444"/>
    </source>
</evidence>
<dbReference type="InterPro" id="IPR017972">
    <property type="entry name" value="Cyt_P450_CS"/>
</dbReference>
<dbReference type="RefSeq" id="WP_344615508.1">
    <property type="nucleotide sequence ID" value="NZ_BAAARV010000049.1"/>
</dbReference>
<dbReference type="PRINTS" id="PR00385">
    <property type="entry name" value="P450"/>
</dbReference>
<protein>
    <submittedName>
        <fullName evidence="3">Cytochrome P450</fullName>
    </submittedName>
</protein>
<comment type="caution">
    <text evidence="3">The sequence shown here is derived from an EMBL/GenBank/DDBJ whole genome shotgun (WGS) entry which is preliminary data.</text>
</comment>
<dbReference type="Pfam" id="PF00067">
    <property type="entry name" value="p450"/>
    <property type="match status" value="1"/>
</dbReference>
<reference evidence="4" key="1">
    <citation type="journal article" date="2019" name="Int. J. Syst. Evol. Microbiol.">
        <title>The Global Catalogue of Microorganisms (GCM) 10K type strain sequencing project: providing services to taxonomists for standard genome sequencing and annotation.</title>
        <authorList>
            <consortium name="The Broad Institute Genomics Platform"/>
            <consortium name="The Broad Institute Genome Sequencing Center for Infectious Disease"/>
            <person name="Wu L."/>
            <person name="Ma J."/>
        </authorList>
    </citation>
    <scope>NUCLEOTIDE SEQUENCE [LARGE SCALE GENOMIC DNA]</scope>
    <source>
        <strain evidence="4">JCM 3272</strain>
    </source>
</reference>
<dbReference type="InterPro" id="IPR002397">
    <property type="entry name" value="Cyt_P450_B"/>
</dbReference>
<organism evidence="3 4">
    <name type="scientific">Dactylosporangium salmoneum</name>
    <dbReference type="NCBI Taxonomy" id="53361"/>
    <lineage>
        <taxon>Bacteria</taxon>
        <taxon>Bacillati</taxon>
        <taxon>Actinomycetota</taxon>
        <taxon>Actinomycetes</taxon>
        <taxon>Micromonosporales</taxon>
        <taxon>Micromonosporaceae</taxon>
        <taxon>Dactylosporangium</taxon>
    </lineage>
</organism>
<dbReference type="InterPro" id="IPR001128">
    <property type="entry name" value="Cyt_P450"/>
</dbReference>